<proteinExistence type="predicted"/>
<evidence type="ECO:0000313" key="2">
    <source>
        <dbReference type="EMBL" id="PYD81419.1"/>
    </source>
</evidence>
<dbReference type="EMBL" id="NKTX01000032">
    <property type="protein sequence ID" value="PYD81419.1"/>
    <property type="molecule type" value="Genomic_DNA"/>
</dbReference>
<evidence type="ECO:0000259" key="1">
    <source>
        <dbReference type="Pfam" id="PF22479"/>
    </source>
</evidence>
<dbReference type="Proteomes" id="UP000247417">
    <property type="component" value="Unassembled WGS sequence"/>
</dbReference>
<gene>
    <name evidence="2" type="ORF">CFR80_11935</name>
</gene>
<dbReference type="Pfam" id="PF22479">
    <property type="entry name" value="Pam3_gp18"/>
    <property type="match status" value="1"/>
</dbReference>
<protein>
    <recommendedName>
        <fullName evidence="1">Cyanophage baseplate Pam3 plug gp18 domain-containing protein</fullName>
    </recommendedName>
</protein>
<comment type="caution">
    <text evidence="2">The sequence shown here is derived from an EMBL/GenBank/DDBJ whole genome shotgun (WGS) entry which is preliminary data.</text>
</comment>
<reference evidence="2 3" key="1">
    <citation type="submission" date="2017-07" db="EMBL/GenBank/DDBJ databases">
        <title>A draft genome sequence of Komagataeibacter oboediens LMG 18849.</title>
        <authorList>
            <person name="Skraban J."/>
            <person name="Cleenwerck I."/>
            <person name="Vandamme P."/>
            <person name="Trcek J."/>
        </authorList>
    </citation>
    <scope>NUCLEOTIDE SEQUENCE [LARGE SCALE GENOMIC DNA]</scope>
    <source>
        <strain evidence="2 3">LMG 18849</strain>
    </source>
</reference>
<sequence>MRAVLRGGLFVWLAMTTYYEVPLSGEAQTFTASMNGVSYTFTFRYLNCTQGGWVMDLADSSGNQIVGGIPLVTGTDLLGQYGYLGFGCRMFVSTDGDWDAVPTYDNLGTTSHLYVAID</sequence>
<dbReference type="AlphaFoldDB" id="A0A318R0Y3"/>
<organism evidence="2 3">
    <name type="scientific">Komagataeibacter oboediens</name>
    <dbReference type="NCBI Taxonomy" id="65958"/>
    <lineage>
        <taxon>Bacteria</taxon>
        <taxon>Pseudomonadati</taxon>
        <taxon>Pseudomonadota</taxon>
        <taxon>Alphaproteobacteria</taxon>
        <taxon>Acetobacterales</taxon>
        <taxon>Acetobacteraceae</taxon>
        <taxon>Komagataeibacter</taxon>
    </lineage>
</organism>
<dbReference type="STRING" id="940286.GCA_000227565_01387"/>
<dbReference type="InterPro" id="IPR054252">
    <property type="entry name" value="Pam3_gp18"/>
</dbReference>
<feature type="domain" description="Cyanophage baseplate Pam3 plug gp18" evidence="1">
    <location>
        <begin position="18"/>
        <end position="115"/>
    </location>
</feature>
<evidence type="ECO:0000313" key="3">
    <source>
        <dbReference type="Proteomes" id="UP000247417"/>
    </source>
</evidence>
<accession>A0A318R0Y3</accession>
<name>A0A318R0Y3_9PROT</name>